<dbReference type="OrthoDB" id="5396564at2759"/>
<evidence type="ECO:0000256" key="2">
    <source>
        <dbReference type="SAM" id="MobiDB-lite"/>
    </source>
</evidence>
<keyword evidence="1" id="KW-0862">Zinc</keyword>
<dbReference type="InterPro" id="IPR013083">
    <property type="entry name" value="Znf_RING/FYVE/PHD"/>
</dbReference>
<name>A0A6A6ZLT6_9PLEO</name>
<evidence type="ECO:0000256" key="1">
    <source>
        <dbReference type="PROSITE-ProRule" id="PRU00175"/>
    </source>
</evidence>
<feature type="compositionally biased region" description="Acidic residues" evidence="2">
    <location>
        <begin position="99"/>
        <end position="133"/>
    </location>
</feature>
<proteinExistence type="predicted"/>
<dbReference type="GO" id="GO:0008270">
    <property type="term" value="F:zinc ion binding"/>
    <property type="evidence" value="ECO:0007669"/>
    <property type="project" value="UniProtKB-KW"/>
</dbReference>
<organism evidence="4 5">
    <name type="scientific">Ophiobolus disseminans</name>
    <dbReference type="NCBI Taxonomy" id="1469910"/>
    <lineage>
        <taxon>Eukaryota</taxon>
        <taxon>Fungi</taxon>
        <taxon>Dikarya</taxon>
        <taxon>Ascomycota</taxon>
        <taxon>Pezizomycotina</taxon>
        <taxon>Dothideomycetes</taxon>
        <taxon>Pleosporomycetidae</taxon>
        <taxon>Pleosporales</taxon>
        <taxon>Pleosporineae</taxon>
        <taxon>Phaeosphaeriaceae</taxon>
        <taxon>Ophiobolus</taxon>
    </lineage>
</organism>
<sequence>MADEMRYHDCQKPVPDFTPHPAYNEFREMLGRFPAADITIDDILKENPEMEKDTPVHGNLMTCIYWYMVNIGVIDNQESGNSCPCGFRNISDSSTGSDSDGESSEREDDESDADDESDEDDDSTDEDTDDEESESFKCEMDEEEADDFVSALDTVALTSILPEDMRCPICWDDFDEKADRGIDNTPVRTPCCKKLFMKGCRTEALVGDDVRCPMCRQDIVGDTEY</sequence>
<dbReference type="PROSITE" id="PS50089">
    <property type="entry name" value="ZF_RING_2"/>
    <property type="match status" value="1"/>
</dbReference>
<dbReference type="Gene3D" id="3.30.40.10">
    <property type="entry name" value="Zinc/RING finger domain, C3HC4 (zinc finger)"/>
    <property type="match status" value="1"/>
</dbReference>
<keyword evidence="5" id="KW-1185">Reference proteome</keyword>
<keyword evidence="1" id="KW-0479">Metal-binding</keyword>
<evidence type="ECO:0000313" key="5">
    <source>
        <dbReference type="Proteomes" id="UP000799424"/>
    </source>
</evidence>
<dbReference type="InterPro" id="IPR001841">
    <property type="entry name" value="Znf_RING"/>
</dbReference>
<feature type="domain" description="RING-type" evidence="3">
    <location>
        <begin position="167"/>
        <end position="216"/>
    </location>
</feature>
<evidence type="ECO:0000259" key="3">
    <source>
        <dbReference type="PROSITE" id="PS50089"/>
    </source>
</evidence>
<reference evidence="4" key="1">
    <citation type="journal article" date="2020" name="Stud. Mycol.">
        <title>101 Dothideomycetes genomes: a test case for predicting lifestyles and emergence of pathogens.</title>
        <authorList>
            <person name="Haridas S."/>
            <person name="Albert R."/>
            <person name="Binder M."/>
            <person name="Bloem J."/>
            <person name="Labutti K."/>
            <person name="Salamov A."/>
            <person name="Andreopoulos B."/>
            <person name="Baker S."/>
            <person name="Barry K."/>
            <person name="Bills G."/>
            <person name="Bluhm B."/>
            <person name="Cannon C."/>
            <person name="Castanera R."/>
            <person name="Culley D."/>
            <person name="Daum C."/>
            <person name="Ezra D."/>
            <person name="Gonzalez J."/>
            <person name="Henrissat B."/>
            <person name="Kuo A."/>
            <person name="Liang C."/>
            <person name="Lipzen A."/>
            <person name="Lutzoni F."/>
            <person name="Magnuson J."/>
            <person name="Mondo S."/>
            <person name="Nolan M."/>
            <person name="Ohm R."/>
            <person name="Pangilinan J."/>
            <person name="Park H.-J."/>
            <person name="Ramirez L."/>
            <person name="Alfaro M."/>
            <person name="Sun H."/>
            <person name="Tritt A."/>
            <person name="Yoshinaga Y."/>
            <person name="Zwiers L.-H."/>
            <person name="Turgeon B."/>
            <person name="Goodwin S."/>
            <person name="Spatafora J."/>
            <person name="Crous P."/>
            <person name="Grigoriev I."/>
        </authorList>
    </citation>
    <scope>NUCLEOTIDE SEQUENCE</scope>
    <source>
        <strain evidence="4">CBS 113818</strain>
    </source>
</reference>
<accession>A0A6A6ZLT6</accession>
<protein>
    <recommendedName>
        <fullName evidence="3">RING-type domain-containing protein</fullName>
    </recommendedName>
</protein>
<evidence type="ECO:0000313" key="4">
    <source>
        <dbReference type="EMBL" id="KAF2821294.1"/>
    </source>
</evidence>
<dbReference type="Proteomes" id="UP000799424">
    <property type="component" value="Unassembled WGS sequence"/>
</dbReference>
<dbReference type="EMBL" id="MU006237">
    <property type="protein sequence ID" value="KAF2821294.1"/>
    <property type="molecule type" value="Genomic_DNA"/>
</dbReference>
<feature type="region of interest" description="Disordered" evidence="2">
    <location>
        <begin position="88"/>
        <end position="144"/>
    </location>
</feature>
<keyword evidence="1" id="KW-0863">Zinc-finger</keyword>
<dbReference type="SUPFAM" id="SSF57850">
    <property type="entry name" value="RING/U-box"/>
    <property type="match status" value="1"/>
</dbReference>
<dbReference type="AlphaFoldDB" id="A0A6A6ZLT6"/>
<gene>
    <name evidence="4" type="ORF">CC86DRAFT_410994</name>
</gene>